<organism evidence="8 9">
    <name type="scientific">Robertmurraya beringensis</name>
    <dbReference type="NCBI Taxonomy" id="641660"/>
    <lineage>
        <taxon>Bacteria</taxon>
        <taxon>Bacillati</taxon>
        <taxon>Bacillota</taxon>
        <taxon>Bacilli</taxon>
        <taxon>Bacillales</taxon>
        <taxon>Bacillaceae</taxon>
        <taxon>Robertmurraya</taxon>
    </lineage>
</organism>
<feature type="transmembrane region" description="Helical" evidence="6">
    <location>
        <begin position="112"/>
        <end position="130"/>
    </location>
</feature>
<protein>
    <submittedName>
        <fullName evidence="8">Copper resistance D family protein</fullName>
    </submittedName>
</protein>
<feature type="domain" description="Copper resistance protein D" evidence="7">
    <location>
        <begin position="175"/>
        <end position="272"/>
    </location>
</feature>
<keyword evidence="4 6" id="KW-1133">Transmembrane helix</keyword>
<evidence type="ECO:0000256" key="6">
    <source>
        <dbReference type="SAM" id="Phobius"/>
    </source>
</evidence>
<keyword evidence="2" id="KW-1003">Cell membrane</keyword>
<dbReference type="PANTHER" id="PTHR34820:SF4">
    <property type="entry name" value="INNER MEMBRANE PROTEIN YEBZ"/>
    <property type="match status" value="1"/>
</dbReference>
<feature type="transmembrane region" description="Helical" evidence="6">
    <location>
        <begin position="85"/>
        <end position="105"/>
    </location>
</feature>
<dbReference type="InterPro" id="IPR032694">
    <property type="entry name" value="CopC/D"/>
</dbReference>
<dbReference type="PANTHER" id="PTHR34820">
    <property type="entry name" value="INNER MEMBRANE PROTEIN YEBZ"/>
    <property type="match status" value="1"/>
</dbReference>
<evidence type="ECO:0000256" key="5">
    <source>
        <dbReference type="ARBA" id="ARBA00023136"/>
    </source>
</evidence>
<feature type="transmembrane region" description="Helical" evidence="6">
    <location>
        <begin position="42"/>
        <end position="65"/>
    </location>
</feature>
<feature type="transmembrane region" description="Helical" evidence="6">
    <location>
        <begin position="179"/>
        <end position="199"/>
    </location>
</feature>
<name>A0ABV6KP74_9BACI</name>
<evidence type="ECO:0000313" key="9">
    <source>
        <dbReference type="Proteomes" id="UP001589738"/>
    </source>
</evidence>
<dbReference type="EMBL" id="JBHLUU010000022">
    <property type="protein sequence ID" value="MFC0475128.1"/>
    <property type="molecule type" value="Genomic_DNA"/>
</dbReference>
<evidence type="ECO:0000256" key="3">
    <source>
        <dbReference type="ARBA" id="ARBA00022692"/>
    </source>
</evidence>
<proteinExistence type="predicted"/>
<evidence type="ECO:0000256" key="4">
    <source>
        <dbReference type="ARBA" id="ARBA00022989"/>
    </source>
</evidence>
<dbReference type="RefSeq" id="WP_160546436.1">
    <property type="nucleotide sequence ID" value="NZ_JBHLUU010000022.1"/>
</dbReference>
<feature type="transmembrane region" description="Helical" evidence="6">
    <location>
        <begin position="150"/>
        <end position="167"/>
    </location>
</feature>
<accession>A0ABV6KP74</accession>
<keyword evidence="5 6" id="KW-0472">Membrane</keyword>
<feature type="transmembrane region" description="Helical" evidence="6">
    <location>
        <begin position="259"/>
        <end position="276"/>
    </location>
</feature>
<dbReference type="Pfam" id="PF05425">
    <property type="entry name" value="CopD"/>
    <property type="match status" value="1"/>
</dbReference>
<comment type="subcellular location">
    <subcellularLocation>
        <location evidence="1">Cell membrane</location>
        <topology evidence="1">Multi-pass membrane protein</topology>
    </subcellularLocation>
</comment>
<comment type="caution">
    <text evidence="8">The sequence shown here is derived from an EMBL/GenBank/DDBJ whole genome shotgun (WGS) entry which is preliminary data.</text>
</comment>
<dbReference type="InterPro" id="IPR008457">
    <property type="entry name" value="Cu-R_CopD_dom"/>
</dbReference>
<evidence type="ECO:0000313" key="8">
    <source>
        <dbReference type="EMBL" id="MFC0475128.1"/>
    </source>
</evidence>
<dbReference type="Proteomes" id="UP001589738">
    <property type="component" value="Unassembled WGS sequence"/>
</dbReference>
<gene>
    <name evidence="8" type="ORF">ACFFHF_07635</name>
</gene>
<keyword evidence="9" id="KW-1185">Reference proteome</keyword>
<keyword evidence="3 6" id="KW-0812">Transmembrane</keyword>
<evidence type="ECO:0000256" key="1">
    <source>
        <dbReference type="ARBA" id="ARBA00004651"/>
    </source>
</evidence>
<evidence type="ECO:0000256" key="2">
    <source>
        <dbReference type="ARBA" id="ARBA00022475"/>
    </source>
</evidence>
<reference evidence="8 9" key="1">
    <citation type="submission" date="2024-09" db="EMBL/GenBank/DDBJ databases">
        <authorList>
            <person name="Sun Q."/>
            <person name="Mori K."/>
        </authorList>
    </citation>
    <scope>NUCLEOTIDE SEQUENCE [LARGE SCALE GENOMIC DNA]</scope>
    <source>
        <strain evidence="8 9">CGMCC 1.9126</strain>
    </source>
</reference>
<evidence type="ECO:0000259" key="7">
    <source>
        <dbReference type="Pfam" id="PF05425"/>
    </source>
</evidence>
<feature type="transmembrane region" description="Helical" evidence="6">
    <location>
        <begin position="6"/>
        <end position="30"/>
    </location>
</feature>
<feature type="transmembrane region" description="Helical" evidence="6">
    <location>
        <begin position="219"/>
        <end position="238"/>
    </location>
</feature>
<sequence>MLVLMIISKTLLYLCFSLTFGTFLLTLIPNTHKPKVNVSKHILMIAIIGIPLSTFFPILQTILFLTPRIGFGESFQSVLTTFEVGKSWVFIFSVSFILIIFISSIDYQRKKLYGYIGAILTFILIVGVSWSSHASSISQFFGGLSHTLHFTAVSVWVGILIVISWFSTNYDHWLKFLNWFTPIALCCFVSTIISGLILMNLVITDYTNSWLFPYGQALLIKHILIIPLLIYAIINGIFVKRKIKRDPNFNPKTWTRIECIIILLIFTVTAVLGQQAPPNKTTLLNPTSFDTRNQ</sequence>